<dbReference type="SUPFAM" id="SSF100895">
    <property type="entry name" value="Kazal-type serine protease inhibitors"/>
    <property type="match status" value="1"/>
</dbReference>
<evidence type="ECO:0000256" key="5">
    <source>
        <dbReference type="ARBA" id="ARBA00023157"/>
    </source>
</evidence>
<dbReference type="InterPro" id="IPR011992">
    <property type="entry name" value="EF-hand-dom_pair"/>
</dbReference>
<evidence type="ECO:0000256" key="3">
    <source>
        <dbReference type="ARBA" id="ARBA00022729"/>
    </source>
</evidence>
<feature type="domain" description="SPARC/Testican calcium-binding" evidence="8">
    <location>
        <begin position="219"/>
        <end position="331"/>
    </location>
</feature>
<evidence type="ECO:0000256" key="4">
    <source>
        <dbReference type="ARBA" id="ARBA00022837"/>
    </source>
</evidence>
<gene>
    <name evidence="9" type="ORF">JTE90_010291</name>
</gene>
<protein>
    <recommendedName>
        <fullName evidence="8">SPARC/Testican calcium-binding domain-containing protein</fullName>
    </recommendedName>
</protein>
<evidence type="ECO:0000256" key="7">
    <source>
        <dbReference type="SAM" id="MobiDB-lite"/>
    </source>
</evidence>
<dbReference type="InterPro" id="IPR037641">
    <property type="entry name" value="SPARC_FS"/>
</dbReference>
<evidence type="ECO:0000313" key="9">
    <source>
        <dbReference type="EMBL" id="KAG8190866.1"/>
    </source>
</evidence>
<dbReference type="SUPFAM" id="SSF47473">
    <property type="entry name" value="EF-hand"/>
    <property type="match status" value="1"/>
</dbReference>
<dbReference type="AlphaFoldDB" id="A0AAV6V3N0"/>
<dbReference type="PROSITE" id="PS00018">
    <property type="entry name" value="EF_HAND_1"/>
    <property type="match status" value="1"/>
</dbReference>
<keyword evidence="6" id="KW-0325">Glycoprotein</keyword>
<keyword evidence="5" id="KW-1015">Disulfide bond</keyword>
<dbReference type="PANTHER" id="PTHR13866">
    <property type="entry name" value="SPARC OSTEONECTIN"/>
    <property type="match status" value="1"/>
</dbReference>
<dbReference type="Pfam" id="PF10591">
    <property type="entry name" value="SPARC_Ca_bdg"/>
    <property type="match status" value="1"/>
</dbReference>
<dbReference type="Gene3D" id="1.10.238.10">
    <property type="entry name" value="EF-hand"/>
    <property type="match status" value="1"/>
</dbReference>
<evidence type="ECO:0000256" key="2">
    <source>
        <dbReference type="ARBA" id="ARBA00022525"/>
    </source>
</evidence>
<dbReference type="InterPro" id="IPR018247">
    <property type="entry name" value="EF_Hand_1_Ca_BS"/>
</dbReference>
<dbReference type="InterPro" id="IPR036058">
    <property type="entry name" value="Kazal_dom_sf"/>
</dbReference>
<evidence type="ECO:0000259" key="8">
    <source>
        <dbReference type="Pfam" id="PF10591"/>
    </source>
</evidence>
<feature type="region of interest" description="Disordered" evidence="7">
    <location>
        <begin position="1"/>
        <end position="22"/>
    </location>
</feature>
<sequence>MRLPFTTISFPRHPSGKERKKKDRETGFRVVLECKFREQASPVVYLKLRIQHILNMELRKIFILMLLIVLVASKKAHKRKSEKKHFPKEEPKDVLDFLQEDESDDKKKSHALENELLLEQFDTSKGGYVVDPCAKHKCGPGKQCEIDESGKAQCTCVTKCHEEGDARRKVCSNHNETWDSDCELYRMRCLCTEEMEGCKRNKYKHVHIDYYGPCKDIGECSADELVDFPRRMRDWLFNVMQELARREELHGPALSLEKEAEEGAGDRRWVNAVIWKFCDLDVHPHDRQVSRHELFPIRAPLMAMEHCIAPFLDSCDANDDHKITLLEWGNCLGLEQGEIQDKCNAMHRG</sequence>
<keyword evidence="10" id="KW-1185">Reference proteome</keyword>
<name>A0AAV6V3N0_9ARAC</name>
<dbReference type="GO" id="GO:0050840">
    <property type="term" value="F:extracellular matrix binding"/>
    <property type="evidence" value="ECO:0007669"/>
    <property type="project" value="TreeGrafter"/>
</dbReference>
<proteinExistence type="predicted"/>
<comment type="subcellular location">
    <subcellularLocation>
        <location evidence="1">Secreted</location>
    </subcellularLocation>
</comment>
<dbReference type="GO" id="GO:0005509">
    <property type="term" value="F:calcium ion binding"/>
    <property type="evidence" value="ECO:0007669"/>
    <property type="project" value="InterPro"/>
</dbReference>
<comment type="caution">
    <text evidence="9">The sequence shown here is derived from an EMBL/GenBank/DDBJ whole genome shotgun (WGS) entry which is preliminary data.</text>
</comment>
<dbReference type="CDD" id="cd16231">
    <property type="entry name" value="EFh_SPARC_like"/>
    <property type="match status" value="1"/>
</dbReference>
<dbReference type="FunFam" id="1.10.238.10:FF:000234">
    <property type="entry name" value="Protein BM-40"/>
    <property type="match status" value="1"/>
</dbReference>
<dbReference type="PROSITE" id="PS00613">
    <property type="entry name" value="OSTEONECTIN_2"/>
    <property type="match status" value="1"/>
</dbReference>
<dbReference type="EMBL" id="JAFNEN010000172">
    <property type="protein sequence ID" value="KAG8190866.1"/>
    <property type="molecule type" value="Genomic_DNA"/>
</dbReference>
<dbReference type="InterPro" id="IPR019577">
    <property type="entry name" value="SPARC/Testican_Ca-bd-dom"/>
</dbReference>
<dbReference type="PANTHER" id="PTHR13866:SF14">
    <property type="entry name" value="BM-40"/>
    <property type="match status" value="1"/>
</dbReference>
<reference evidence="9 10" key="1">
    <citation type="journal article" date="2022" name="Nat. Ecol. Evol.">
        <title>A masculinizing supergene underlies an exaggerated male reproductive morph in a spider.</title>
        <authorList>
            <person name="Hendrickx F."/>
            <person name="De Corte Z."/>
            <person name="Sonet G."/>
            <person name="Van Belleghem S.M."/>
            <person name="Kostlbacher S."/>
            <person name="Vangestel C."/>
        </authorList>
    </citation>
    <scope>NUCLEOTIDE SEQUENCE [LARGE SCALE GENOMIC DNA]</scope>
    <source>
        <strain evidence="9">W744_W776</strain>
    </source>
</reference>
<evidence type="ECO:0000256" key="1">
    <source>
        <dbReference type="ARBA" id="ARBA00004613"/>
    </source>
</evidence>
<evidence type="ECO:0000313" key="10">
    <source>
        <dbReference type="Proteomes" id="UP000827092"/>
    </source>
</evidence>
<keyword evidence="4" id="KW-0106">Calcium</keyword>
<keyword evidence="3" id="KW-0732">Signal</keyword>
<dbReference type="InterPro" id="IPR001999">
    <property type="entry name" value="Osteonectin_CS"/>
</dbReference>
<evidence type="ECO:0000256" key="6">
    <source>
        <dbReference type="ARBA" id="ARBA00023180"/>
    </source>
</evidence>
<dbReference type="GO" id="GO:0005518">
    <property type="term" value="F:collagen binding"/>
    <property type="evidence" value="ECO:0007669"/>
    <property type="project" value="TreeGrafter"/>
</dbReference>
<accession>A0AAV6V3N0</accession>
<dbReference type="CDD" id="cd01328">
    <property type="entry name" value="FSL_SPARC"/>
    <property type="match status" value="1"/>
</dbReference>
<organism evidence="9 10">
    <name type="scientific">Oedothorax gibbosus</name>
    <dbReference type="NCBI Taxonomy" id="931172"/>
    <lineage>
        <taxon>Eukaryota</taxon>
        <taxon>Metazoa</taxon>
        <taxon>Ecdysozoa</taxon>
        <taxon>Arthropoda</taxon>
        <taxon>Chelicerata</taxon>
        <taxon>Arachnida</taxon>
        <taxon>Araneae</taxon>
        <taxon>Araneomorphae</taxon>
        <taxon>Entelegynae</taxon>
        <taxon>Araneoidea</taxon>
        <taxon>Linyphiidae</taxon>
        <taxon>Erigoninae</taxon>
        <taxon>Oedothorax</taxon>
    </lineage>
</organism>
<dbReference type="Proteomes" id="UP000827092">
    <property type="component" value="Unassembled WGS sequence"/>
</dbReference>
<keyword evidence="2" id="KW-0964">Secreted</keyword>
<dbReference type="Gene3D" id="3.30.60.30">
    <property type="match status" value="1"/>
</dbReference>
<dbReference type="GO" id="GO:0005615">
    <property type="term" value="C:extracellular space"/>
    <property type="evidence" value="ECO:0007669"/>
    <property type="project" value="InterPro"/>
</dbReference>